<dbReference type="Proteomes" id="UP000002964">
    <property type="component" value="Unassembled WGS sequence"/>
</dbReference>
<dbReference type="GO" id="GO:0015941">
    <property type="term" value="P:pantothenate catabolic process"/>
    <property type="evidence" value="ECO:0007669"/>
    <property type="project" value="InterPro"/>
</dbReference>
<keyword evidence="3" id="KW-0460">Magnesium</keyword>
<accession>H8Z7P3</accession>
<keyword evidence="3 4" id="KW-0285">Flavoprotein</keyword>
<feature type="binding site" evidence="3">
    <location>
        <position position="322"/>
    </location>
    <ligand>
        <name>CTP</name>
        <dbReference type="ChEBI" id="CHEBI:37563"/>
    </ligand>
</feature>
<comment type="caution">
    <text evidence="3">Lacks conserved residue(s) required for the propagation of feature annotation.</text>
</comment>
<dbReference type="InterPro" id="IPR007085">
    <property type="entry name" value="DNA/pantothenate-metab_flavo_C"/>
</dbReference>
<comment type="function">
    <text evidence="3">Catalyzes two sequential steps in the biosynthesis of coenzyme A. In the first step cysteine is conjugated to 4'-phosphopantothenate to form 4-phosphopantothenoylcysteine. In the second step the latter compound is decarboxylated to form 4'-phosphopantotheine.</text>
</comment>
<dbReference type="PANTHER" id="PTHR14359:SF6">
    <property type="entry name" value="PHOSPHOPANTOTHENOYLCYSTEINE DECARBOXYLASE"/>
    <property type="match status" value="1"/>
</dbReference>
<keyword evidence="3" id="KW-0511">Multifunctional enzyme</keyword>
<feature type="binding site" evidence="3">
    <location>
        <position position="278"/>
    </location>
    <ligand>
        <name>CTP</name>
        <dbReference type="ChEBI" id="CHEBI:37563"/>
    </ligand>
</feature>
<comment type="pathway">
    <text evidence="3 4">Cofactor biosynthesis; coenzyme A biosynthesis; CoA from (R)-pantothenate: step 3/5.</text>
</comment>
<feature type="binding site" evidence="3">
    <location>
        <begin position="304"/>
        <end position="307"/>
    </location>
    <ligand>
        <name>CTP</name>
        <dbReference type="ChEBI" id="CHEBI:37563"/>
    </ligand>
</feature>
<feature type="region of interest" description="Phosphopantothenate--cysteine ligase" evidence="3">
    <location>
        <begin position="190"/>
        <end position="399"/>
    </location>
</feature>
<dbReference type="SUPFAM" id="SSF102645">
    <property type="entry name" value="CoaB-like"/>
    <property type="match status" value="1"/>
</dbReference>
<feature type="domain" description="Flavoprotein" evidence="5">
    <location>
        <begin position="8"/>
        <end position="180"/>
    </location>
</feature>
<dbReference type="GO" id="GO:0015937">
    <property type="term" value="P:coenzyme A biosynthetic process"/>
    <property type="evidence" value="ECO:0007669"/>
    <property type="project" value="UniProtKB-UniRule"/>
</dbReference>
<comment type="pathway">
    <text evidence="3 4">Cofactor biosynthesis; coenzyme A biosynthesis; CoA from (R)-pantothenate: step 2/5.</text>
</comment>
<comment type="catalytic activity">
    <reaction evidence="3 4">
        <text>(R)-4'-phosphopantothenate + L-cysteine + CTP = N-[(R)-4-phosphopantothenoyl]-L-cysteine + CMP + diphosphate + H(+)</text>
        <dbReference type="Rhea" id="RHEA:19397"/>
        <dbReference type="ChEBI" id="CHEBI:10986"/>
        <dbReference type="ChEBI" id="CHEBI:15378"/>
        <dbReference type="ChEBI" id="CHEBI:33019"/>
        <dbReference type="ChEBI" id="CHEBI:35235"/>
        <dbReference type="ChEBI" id="CHEBI:37563"/>
        <dbReference type="ChEBI" id="CHEBI:59458"/>
        <dbReference type="ChEBI" id="CHEBI:60377"/>
        <dbReference type="EC" id="6.3.2.5"/>
    </reaction>
</comment>
<dbReference type="Pfam" id="PF02441">
    <property type="entry name" value="Flavoprotein"/>
    <property type="match status" value="1"/>
</dbReference>
<dbReference type="AlphaFoldDB" id="H8Z7P3"/>
<dbReference type="RefSeq" id="WP_009150299.1">
    <property type="nucleotide sequence ID" value="NZ_CP121471.1"/>
</dbReference>
<dbReference type="Gene3D" id="3.40.50.10300">
    <property type="entry name" value="CoaB-like"/>
    <property type="match status" value="1"/>
</dbReference>
<keyword evidence="1 3" id="KW-0210">Decarboxylase</keyword>
<dbReference type="InterPro" id="IPR035929">
    <property type="entry name" value="CoaB-like_sf"/>
</dbReference>
<evidence type="ECO:0000256" key="3">
    <source>
        <dbReference type="HAMAP-Rule" id="MF_02225"/>
    </source>
</evidence>
<feature type="binding site" evidence="3">
    <location>
        <position position="288"/>
    </location>
    <ligand>
        <name>CTP</name>
        <dbReference type="ChEBI" id="CHEBI:37563"/>
    </ligand>
</feature>
<dbReference type="GO" id="GO:0046872">
    <property type="term" value="F:metal ion binding"/>
    <property type="evidence" value="ECO:0007669"/>
    <property type="project" value="UniProtKB-KW"/>
</dbReference>
<evidence type="ECO:0000259" key="6">
    <source>
        <dbReference type="Pfam" id="PF04127"/>
    </source>
</evidence>
<dbReference type="InterPro" id="IPR005252">
    <property type="entry name" value="CoaBC"/>
</dbReference>
<comment type="similarity">
    <text evidence="3 4">In the N-terminal section; belongs to the HFCD (homo-oligomeric flavin containing Cys decarboxylase) superfamily.</text>
</comment>
<dbReference type="GO" id="GO:0071513">
    <property type="term" value="C:phosphopantothenoylcysteine decarboxylase complex"/>
    <property type="evidence" value="ECO:0007669"/>
    <property type="project" value="TreeGrafter"/>
</dbReference>
<reference evidence="7 8" key="2">
    <citation type="submission" date="2011-11" db="EMBL/GenBank/DDBJ databases">
        <authorList>
            <consortium name="US DOE Joint Genome Institute"/>
            <person name="Lucas S."/>
            <person name="Han J."/>
            <person name="Lapidus A."/>
            <person name="Cheng J.-F."/>
            <person name="Goodwin L."/>
            <person name="Pitluck S."/>
            <person name="Peters L."/>
            <person name="Ovchinnikova G."/>
            <person name="Zhang X."/>
            <person name="Detter J.C."/>
            <person name="Han C."/>
            <person name="Tapia R."/>
            <person name="Land M."/>
            <person name="Hauser L."/>
            <person name="Kyrpides N."/>
            <person name="Ivanova N."/>
            <person name="Pagani I."/>
            <person name="Vogl K."/>
            <person name="Liu Z."/>
            <person name="Overmann J."/>
            <person name="Frigaard N.-U."/>
            <person name="Bryant D."/>
            <person name="Woyke T."/>
        </authorList>
    </citation>
    <scope>NUCLEOTIDE SEQUENCE [LARGE SCALE GENOMIC DNA]</scope>
    <source>
        <strain evidence="7 8">970</strain>
    </source>
</reference>
<evidence type="ECO:0000259" key="5">
    <source>
        <dbReference type="Pfam" id="PF02441"/>
    </source>
</evidence>
<dbReference type="GO" id="GO:0010181">
    <property type="term" value="F:FMN binding"/>
    <property type="evidence" value="ECO:0007669"/>
    <property type="project" value="UniProtKB-UniRule"/>
</dbReference>
<dbReference type="InterPro" id="IPR036551">
    <property type="entry name" value="Flavin_trans-like"/>
</dbReference>
<keyword evidence="8" id="KW-1185">Reference proteome</keyword>
<dbReference type="InterPro" id="IPR003382">
    <property type="entry name" value="Flavoprotein"/>
</dbReference>
<dbReference type="eggNOG" id="COG0452">
    <property type="taxonomic scope" value="Bacteria"/>
</dbReference>
<evidence type="ECO:0000256" key="2">
    <source>
        <dbReference type="ARBA" id="ARBA00023239"/>
    </source>
</evidence>
<keyword evidence="2 3" id="KW-0456">Lyase</keyword>
<dbReference type="OrthoDB" id="9802554at2"/>
<dbReference type="EC" id="4.1.1.36" evidence="3"/>
<feature type="domain" description="DNA/pantothenate metabolism flavoprotein C-terminal" evidence="6">
    <location>
        <begin position="185"/>
        <end position="389"/>
    </location>
</feature>
<feature type="binding site" evidence="3">
    <location>
        <position position="340"/>
    </location>
    <ligand>
        <name>CTP</name>
        <dbReference type="ChEBI" id="CHEBI:37563"/>
    </ligand>
</feature>
<dbReference type="SUPFAM" id="SSF52507">
    <property type="entry name" value="Homo-oligomeric flavin-containing Cys decarboxylases, HFCD"/>
    <property type="match status" value="1"/>
</dbReference>
<dbReference type="STRING" id="631362.Thi970DRAFT_03502"/>
<keyword evidence="3" id="KW-0479">Metal-binding</keyword>
<feature type="active site" description="Proton donor" evidence="3">
    <location>
        <position position="159"/>
    </location>
</feature>
<evidence type="ECO:0000256" key="1">
    <source>
        <dbReference type="ARBA" id="ARBA00022793"/>
    </source>
</evidence>
<feature type="binding site" evidence="3">
    <location>
        <position position="336"/>
    </location>
    <ligand>
        <name>CTP</name>
        <dbReference type="ChEBI" id="CHEBI:37563"/>
    </ligand>
</feature>
<evidence type="ECO:0000313" key="7">
    <source>
        <dbReference type="EMBL" id="EIC19896.1"/>
    </source>
</evidence>
<dbReference type="Gene3D" id="3.40.50.1950">
    <property type="entry name" value="Flavin prenyltransferase-like"/>
    <property type="match status" value="1"/>
</dbReference>
<reference evidence="8" key="1">
    <citation type="submission" date="2011-06" db="EMBL/GenBank/DDBJ databases">
        <authorList>
            <consortium name="US DOE Joint Genome Institute (JGI-PGF)"/>
            <person name="Lucas S."/>
            <person name="Han J."/>
            <person name="Lapidus A."/>
            <person name="Cheng J.-F."/>
            <person name="Goodwin L."/>
            <person name="Pitluck S."/>
            <person name="Peters L."/>
            <person name="Land M.L."/>
            <person name="Hauser L."/>
            <person name="Vogl K."/>
            <person name="Liu Z."/>
            <person name="Overmann J."/>
            <person name="Frigaard N.-U."/>
            <person name="Bryant D.A."/>
            <person name="Woyke T.J."/>
        </authorList>
    </citation>
    <scope>NUCLEOTIDE SEQUENCE [LARGE SCALE GENOMIC DNA]</scope>
    <source>
        <strain evidence="8">970</strain>
    </source>
</reference>
<comment type="catalytic activity">
    <reaction evidence="3 4">
        <text>N-[(R)-4-phosphopantothenoyl]-L-cysteine + H(+) = (R)-4'-phosphopantetheine + CO2</text>
        <dbReference type="Rhea" id="RHEA:16793"/>
        <dbReference type="ChEBI" id="CHEBI:15378"/>
        <dbReference type="ChEBI" id="CHEBI:16526"/>
        <dbReference type="ChEBI" id="CHEBI:59458"/>
        <dbReference type="ChEBI" id="CHEBI:61723"/>
        <dbReference type="EC" id="4.1.1.36"/>
    </reaction>
</comment>
<sequence length="399" mass="42079">MTSQNPPRILLGVSGSIAAYKAAELIRRLRERGAEVQVVMTAHARAFISPLSLQALAGRPVRSELFDPSAEAGMGHIELARWANQILIAPASANLIARLAHGLADDLLTTLVLASQAPLAIAPAMNQQMWSHPAVQENVARLLSRGLRLLGPESGEQACGEVGSGRMLEPAAIAGALLDSAPRPLTGAQVLVTAGPTREALDPVRFIGNRSSGKMGYALAQALTELGAQVILVSGPTALPAPSVAHLIEVESAAEMHAAVMARIADCAIFVAAAAVADYRPKQQAPHKLKKHPDTINLQLVPNPDILAEVAARTPAPFTLGFAAETEALETNARAKLERKGLDMIAANLVGGEQGGFDRDDNALLILWRDGQRELPLMSKQLAAREIACILTERYGASA</sequence>
<comment type="cofactor">
    <cofactor evidence="3">
        <name>Mg(2+)</name>
        <dbReference type="ChEBI" id="CHEBI:18420"/>
    </cofactor>
</comment>
<dbReference type="NCBIfam" id="TIGR00521">
    <property type="entry name" value="coaBC_dfp"/>
    <property type="match status" value="1"/>
</dbReference>
<evidence type="ECO:0000313" key="8">
    <source>
        <dbReference type="Proteomes" id="UP000002964"/>
    </source>
</evidence>
<dbReference type="GO" id="GO:0004632">
    <property type="term" value="F:phosphopantothenate--cysteine ligase activity"/>
    <property type="evidence" value="ECO:0007669"/>
    <property type="project" value="UniProtKB-UniRule"/>
</dbReference>
<keyword evidence="3 4" id="KW-0436">Ligase</keyword>
<name>H8Z7P3_9GAMM</name>
<dbReference type="HOGENOM" id="CLU_033319_0_1_6"/>
<comment type="function">
    <text evidence="4">Catalyzes two steps in the biosynthesis of coenzyme A. In the first step cysteine is conjugated to 4'-phosphopantothenate to form 4-phosphopantothenoylcysteine, in the latter compound is decarboxylated to form 4'-phosphopantotheine.</text>
</comment>
<comment type="cofactor">
    <cofactor evidence="3">
        <name>FMN</name>
        <dbReference type="ChEBI" id="CHEBI:58210"/>
    </cofactor>
    <text evidence="3">Binds 1 FMN per subunit.</text>
</comment>
<organism evidence="7 8">
    <name type="scientific">Thiorhodovibrio frisius</name>
    <dbReference type="NCBI Taxonomy" id="631362"/>
    <lineage>
        <taxon>Bacteria</taxon>
        <taxon>Pseudomonadati</taxon>
        <taxon>Pseudomonadota</taxon>
        <taxon>Gammaproteobacteria</taxon>
        <taxon>Chromatiales</taxon>
        <taxon>Chromatiaceae</taxon>
        <taxon>Thiorhodovibrio</taxon>
    </lineage>
</organism>
<proteinExistence type="inferred from homology"/>
<dbReference type="GO" id="GO:0004633">
    <property type="term" value="F:phosphopantothenoylcysteine decarboxylase activity"/>
    <property type="evidence" value="ECO:0007669"/>
    <property type="project" value="UniProtKB-UniRule"/>
</dbReference>
<dbReference type="UniPathway" id="UPA00241">
    <property type="reaction ID" value="UER00353"/>
</dbReference>
<evidence type="ECO:0000256" key="4">
    <source>
        <dbReference type="RuleBase" id="RU364078"/>
    </source>
</evidence>
<dbReference type="PANTHER" id="PTHR14359">
    <property type="entry name" value="HOMO-OLIGOMERIC FLAVIN CONTAINING CYS DECARBOXYLASE FAMILY"/>
    <property type="match status" value="1"/>
</dbReference>
<gene>
    <name evidence="3" type="primary">coaBC</name>
    <name evidence="7" type="ORF">Thi970DRAFT_03502</name>
</gene>
<dbReference type="EMBL" id="JH603170">
    <property type="protein sequence ID" value="EIC19896.1"/>
    <property type="molecule type" value="Genomic_DNA"/>
</dbReference>
<comment type="similarity">
    <text evidence="3 4">In the C-terminal section; belongs to the PPC synthetase family.</text>
</comment>
<protein>
    <recommendedName>
        <fullName evidence="3">Coenzyme A biosynthesis bifunctional protein CoaBC</fullName>
    </recommendedName>
    <alternativeName>
        <fullName evidence="3">DNA/pantothenate metabolism flavoprotein</fullName>
    </alternativeName>
    <alternativeName>
        <fullName evidence="3">Phosphopantothenoylcysteine synthetase/decarboxylase</fullName>
        <shortName evidence="3">PPCS-PPCDC</shortName>
    </alternativeName>
    <domain>
        <recommendedName>
            <fullName evidence="3">Phosphopantothenoylcysteine decarboxylase</fullName>
            <shortName evidence="3">PPC decarboxylase</shortName>
            <shortName evidence="3">PPC-DC</shortName>
            <ecNumber evidence="3">4.1.1.36</ecNumber>
        </recommendedName>
        <alternativeName>
            <fullName evidence="3">CoaC</fullName>
        </alternativeName>
    </domain>
    <domain>
        <recommendedName>
            <fullName evidence="3">Phosphopantothenate--cysteine ligase</fullName>
            <ecNumber evidence="3">6.3.2.5</ecNumber>
        </recommendedName>
        <alternativeName>
            <fullName evidence="3">CoaB</fullName>
        </alternativeName>
        <alternativeName>
            <fullName evidence="3">Phosphopantothenoylcysteine synthetase</fullName>
            <shortName evidence="3">PPC synthetase</shortName>
            <shortName evidence="3">PPC-S</shortName>
        </alternativeName>
    </domain>
</protein>
<dbReference type="Pfam" id="PF04127">
    <property type="entry name" value="DFP"/>
    <property type="match status" value="1"/>
</dbReference>
<keyword evidence="3 4" id="KW-0288">FMN</keyword>
<dbReference type="HAMAP" id="MF_02225">
    <property type="entry name" value="CoaBC"/>
    <property type="match status" value="1"/>
</dbReference>
<feature type="region of interest" description="Phosphopantothenoylcysteine decarboxylase" evidence="3">
    <location>
        <begin position="1"/>
        <end position="189"/>
    </location>
</feature>
<dbReference type="EC" id="6.3.2.5" evidence="3"/>